<reference evidence="1" key="1">
    <citation type="submission" date="2021-11" db="EMBL/GenBank/DDBJ databases">
        <title>Genome sequence.</title>
        <authorList>
            <person name="Sun Q."/>
        </authorList>
    </citation>
    <scope>NUCLEOTIDE SEQUENCE</scope>
    <source>
        <strain evidence="1">JC732</strain>
    </source>
</reference>
<dbReference type="Proteomes" id="UP001139103">
    <property type="component" value="Unassembled WGS sequence"/>
</dbReference>
<keyword evidence="2" id="KW-1185">Reference proteome</keyword>
<proteinExistence type="predicted"/>
<protein>
    <submittedName>
        <fullName evidence="1">Uncharacterized protein</fullName>
    </submittedName>
</protein>
<organism evidence="1 2">
    <name type="scientific">Blastopirellula sediminis</name>
    <dbReference type="NCBI Taxonomy" id="2894196"/>
    <lineage>
        <taxon>Bacteria</taxon>
        <taxon>Pseudomonadati</taxon>
        <taxon>Planctomycetota</taxon>
        <taxon>Planctomycetia</taxon>
        <taxon>Pirellulales</taxon>
        <taxon>Pirellulaceae</taxon>
        <taxon>Blastopirellula</taxon>
    </lineage>
</organism>
<dbReference type="EMBL" id="JAJKFT010000010">
    <property type="protein sequence ID" value="MCC9630468.1"/>
    <property type="molecule type" value="Genomic_DNA"/>
</dbReference>
<evidence type="ECO:0000313" key="2">
    <source>
        <dbReference type="Proteomes" id="UP001139103"/>
    </source>
</evidence>
<comment type="caution">
    <text evidence="1">The sequence shown here is derived from an EMBL/GenBank/DDBJ whole genome shotgun (WGS) entry which is preliminary data.</text>
</comment>
<dbReference type="RefSeq" id="WP_230221630.1">
    <property type="nucleotide sequence ID" value="NZ_JAJKFT010000010.1"/>
</dbReference>
<name>A0A9X1MNG0_9BACT</name>
<dbReference type="AlphaFoldDB" id="A0A9X1MNG0"/>
<sequence length="100" mass="11880">MNLYFVCRDHRKALLVGNGGDTVETSVLRHNVKSDRLAAVMLQFMHEHRNCDAAWLDEYQFFSMDLRGYQRAEPEYDIPFKGMLSIDMDDAMEEFRRREE</sequence>
<accession>A0A9X1MNG0</accession>
<evidence type="ECO:0000313" key="1">
    <source>
        <dbReference type="EMBL" id="MCC9630468.1"/>
    </source>
</evidence>
<gene>
    <name evidence="1" type="ORF">LOC68_18895</name>
</gene>